<gene>
    <name evidence="1" type="ORF">SAMN05660236_1347</name>
</gene>
<reference evidence="1 2" key="1">
    <citation type="submission" date="2017-02" db="EMBL/GenBank/DDBJ databases">
        <authorList>
            <person name="Peterson S.W."/>
        </authorList>
    </citation>
    <scope>NUCLEOTIDE SEQUENCE [LARGE SCALE GENOMIC DNA]</scope>
    <source>
        <strain evidence="1 2">DSM 25262</strain>
    </source>
</reference>
<accession>A0A1T5JQ52</accession>
<sequence>MTSTDVRYFESGFLVITTGTTGSALLGLTDISLNYTVETEELLVFDNNFSKLIAPTFKSWTASAGGVFTRLSGDTTHPQSGETKVTGGYGADQILELVKTRRTDLKMIMKLATGIYQTGNCLLTSFEVTSSAGQPLTFTLEITGTSDLTKSTT</sequence>
<dbReference type="RefSeq" id="WP_079685891.1">
    <property type="nucleotide sequence ID" value="NZ_FUZU01000001.1"/>
</dbReference>
<evidence type="ECO:0000313" key="2">
    <source>
        <dbReference type="Proteomes" id="UP000190961"/>
    </source>
</evidence>
<dbReference type="STRING" id="688867.SAMN05660236_1347"/>
<evidence type="ECO:0008006" key="3">
    <source>
        <dbReference type="Google" id="ProtNLM"/>
    </source>
</evidence>
<keyword evidence="2" id="KW-1185">Reference proteome</keyword>
<dbReference type="AlphaFoldDB" id="A0A1T5JQ52"/>
<dbReference type="Proteomes" id="UP000190961">
    <property type="component" value="Unassembled WGS sequence"/>
</dbReference>
<evidence type="ECO:0000313" key="1">
    <source>
        <dbReference type="EMBL" id="SKC53485.1"/>
    </source>
</evidence>
<proteinExistence type="predicted"/>
<name>A0A1T5JQ52_9BACT</name>
<organism evidence="1 2">
    <name type="scientific">Ohtaekwangia koreensis</name>
    <dbReference type="NCBI Taxonomy" id="688867"/>
    <lineage>
        <taxon>Bacteria</taxon>
        <taxon>Pseudomonadati</taxon>
        <taxon>Bacteroidota</taxon>
        <taxon>Cytophagia</taxon>
        <taxon>Cytophagales</taxon>
        <taxon>Fulvivirgaceae</taxon>
        <taxon>Ohtaekwangia</taxon>
    </lineage>
</organism>
<dbReference type="EMBL" id="FUZU01000001">
    <property type="protein sequence ID" value="SKC53485.1"/>
    <property type="molecule type" value="Genomic_DNA"/>
</dbReference>
<protein>
    <recommendedName>
        <fullName evidence="3">Phage tail tube protein</fullName>
    </recommendedName>
</protein>